<evidence type="ECO:0000259" key="2">
    <source>
        <dbReference type="PROSITE" id="PS50076"/>
    </source>
</evidence>
<dbReference type="PANTHER" id="PTHR45090">
    <property type="entry name" value="CHAPERONE PROTEIN DNAJ 20 CHLOROPLASTIC"/>
    <property type="match status" value="1"/>
</dbReference>
<dbReference type="InterPro" id="IPR036869">
    <property type="entry name" value="J_dom_sf"/>
</dbReference>
<dbReference type="PANTHER" id="PTHR45090:SF4">
    <property type="entry name" value="J DOMAIN-CONTAINING PROTEIN"/>
    <property type="match status" value="1"/>
</dbReference>
<reference evidence="3 4" key="1">
    <citation type="submission" date="2024-02" db="EMBL/GenBank/DDBJ databases">
        <authorList>
            <consortium name="ELIXIR-Norway"/>
            <consortium name="Elixir Norway"/>
        </authorList>
    </citation>
    <scope>NUCLEOTIDE SEQUENCE [LARGE SCALE GENOMIC DNA]</scope>
</reference>
<sequence>MPGMLGCKQASIVTMLTVCIAGKKYHQHPTSGGGSHYDSSCCLCTCRSLKLQAAGAAAEESLRCWFTLENTKLKEEGWSKSWKRLHNVSRRRPAGAAKFLFIAATAVSDPPTFYDVLGLANNDVALPDIKTAYRQMARRYHPDVCPPEELEENTKRFLEVQEAYETLSDSRRRAMYDAHLLNFGPRKRWDLNAVGEGVHWKRQWEGQLSGLQYRNTTKDANSNSWGARMRRKKEQEQQEQSS</sequence>
<feature type="region of interest" description="Disordered" evidence="1">
    <location>
        <begin position="213"/>
        <end position="242"/>
    </location>
</feature>
<proteinExistence type="predicted"/>
<dbReference type="PROSITE" id="PS50076">
    <property type="entry name" value="DNAJ_2"/>
    <property type="match status" value="1"/>
</dbReference>
<dbReference type="Gene3D" id="1.10.287.110">
    <property type="entry name" value="DnaJ domain"/>
    <property type="match status" value="1"/>
</dbReference>
<feature type="compositionally biased region" description="Polar residues" evidence="1">
    <location>
        <begin position="213"/>
        <end position="225"/>
    </location>
</feature>
<feature type="domain" description="J" evidence="2">
    <location>
        <begin position="112"/>
        <end position="180"/>
    </location>
</feature>
<gene>
    <name evidence="3" type="ORF">CSSPJE1EN1_LOCUS1504</name>
</gene>
<dbReference type="Pfam" id="PF00226">
    <property type="entry name" value="DnaJ"/>
    <property type="match status" value="1"/>
</dbReference>
<dbReference type="Proteomes" id="UP001497444">
    <property type="component" value="Chromosome 1"/>
</dbReference>
<dbReference type="InterPro" id="IPR053232">
    <property type="entry name" value="DnaJ_C/III_chloroplastic"/>
</dbReference>
<dbReference type="EMBL" id="OZ020096">
    <property type="protein sequence ID" value="CAK9256026.1"/>
    <property type="molecule type" value="Genomic_DNA"/>
</dbReference>
<dbReference type="SUPFAM" id="SSF46565">
    <property type="entry name" value="Chaperone J-domain"/>
    <property type="match status" value="1"/>
</dbReference>
<evidence type="ECO:0000313" key="3">
    <source>
        <dbReference type="EMBL" id="CAK9256026.1"/>
    </source>
</evidence>
<name>A0ABP0VNL5_9BRYO</name>
<dbReference type="SMART" id="SM00271">
    <property type="entry name" value="DnaJ"/>
    <property type="match status" value="1"/>
</dbReference>
<dbReference type="PRINTS" id="PR00625">
    <property type="entry name" value="JDOMAIN"/>
</dbReference>
<dbReference type="CDD" id="cd06257">
    <property type="entry name" value="DnaJ"/>
    <property type="match status" value="1"/>
</dbReference>
<dbReference type="InterPro" id="IPR001623">
    <property type="entry name" value="DnaJ_domain"/>
</dbReference>
<evidence type="ECO:0000256" key="1">
    <source>
        <dbReference type="SAM" id="MobiDB-lite"/>
    </source>
</evidence>
<keyword evidence="4" id="KW-1185">Reference proteome</keyword>
<accession>A0ABP0VNL5</accession>
<organism evidence="3 4">
    <name type="scientific">Sphagnum jensenii</name>
    <dbReference type="NCBI Taxonomy" id="128206"/>
    <lineage>
        <taxon>Eukaryota</taxon>
        <taxon>Viridiplantae</taxon>
        <taxon>Streptophyta</taxon>
        <taxon>Embryophyta</taxon>
        <taxon>Bryophyta</taxon>
        <taxon>Sphagnophytina</taxon>
        <taxon>Sphagnopsida</taxon>
        <taxon>Sphagnales</taxon>
        <taxon>Sphagnaceae</taxon>
        <taxon>Sphagnum</taxon>
    </lineage>
</organism>
<protein>
    <recommendedName>
        <fullName evidence="2">J domain-containing protein</fullName>
    </recommendedName>
</protein>
<evidence type="ECO:0000313" key="4">
    <source>
        <dbReference type="Proteomes" id="UP001497444"/>
    </source>
</evidence>